<comment type="caution">
    <text evidence="2">The sequence shown here is derived from an EMBL/GenBank/DDBJ whole genome shotgun (WGS) entry which is preliminary data.</text>
</comment>
<evidence type="ECO:0000313" key="3">
    <source>
        <dbReference type="Proteomes" id="UP001595530"/>
    </source>
</evidence>
<keyword evidence="1" id="KW-0812">Transmembrane</keyword>
<keyword evidence="1" id="KW-0472">Membrane</keyword>
<organism evidence="2 3">
    <name type="scientific">Undibacterium arcticum</name>
    <dbReference type="NCBI Taxonomy" id="1762892"/>
    <lineage>
        <taxon>Bacteria</taxon>
        <taxon>Pseudomonadati</taxon>
        <taxon>Pseudomonadota</taxon>
        <taxon>Betaproteobacteria</taxon>
        <taxon>Burkholderiales</taxon>
        <taxon>Oxalobacteraceae</taxon>
        <taxon>Undibacterium</taxon>
    </lineage>
</organism>
<gene>
    <name evidence="2" type="ORF">ACFOFO_12495</name>
</gene>
<dbReference type="RefSeq" id="WP_390328084.1">
    <property type="nucleotide sequence ID" value="NZ_JBHRTP010000038.1"/>
</dbReference>
<evidence type="ECO:0000256" key="1">
    <source>
        <dbReference type="SAM" id="Phobius"/>
    </source>
</evidence>
<protein>
    <submittedName>
        <fullName evidence="2">Uncharacterized protein</fullName>
    </submittedName>
</protein>
<dbReference type="PROSITE" id="PS51257">
    <property type="entry name" value="PROKAR_LIPOPROTEIN"/>
    <property type="match status" value="1"/>
</dbReference>
<dbReference type="Proteomes" id="UP001595530">
    <property type="component" value="Unassembled WGS sequence"/>
</dbReference>
<proteinExistence type="predicted"/>
<sequence length="54" mass="5493">MPAKKMAPLVLAFAVGAIAGALGYHTLGFACLGIAVVILAVVCWIVPSEQSLLP</sequence>
<keyword evidence="3" id="KW-1185">Reference proteome</keyword>
<keyword evidence="1" id="KW-1133">Transmembrane helix</keyword>
<name>A0ABV7F399_9BURK</name>
<reference evidence="3" key="1">
    <citation type="journal article" date="2019" name="Int. J. Syst. Evol. Microbiol.">
        <title>The Global Catalogue of Microorganisms (GCM) 10K type strain sequencing project: providing services to taxonomists for standard genome sequencing and annotation.</title>
        <authorList>
            <consortium name="The Broad Institute Genomics Platform"/>
            <consortium name="The Broad Institute Genome Sequencing Center for Infectious Disease"/>
            <person name="Wu L."/>
            <person name="Ma J."/>
        </authorList>
    </citation>
    <scope>NUCLEOTIDE SEQUENCE [LARGE SCALE GENOMIC DNA]</scope>
    <source>
        <strain evidence="3">KCTC 42986</strain>
    </source>
</reference>
<evidence type="ECO:0000313" key="2">
    <source>
        <dbReference type="EMBL" id="MFC3108771.1"/>
    </source>
</evidence>
<accession>A0ABV7F399</accession>
<feature type="transmembrane region" description="Helical" evidence="1">
    <location>
        <begin position="29"/>
        <end position="47"/>
    </location>
</feature>
<dbReference type="EMBL" id="JBHRTP010000038">
    <property type="protein sequence ID" value="MFC3108771.1"/>
    <property type="molecule type" value="Genomic_DNA"/>
</dbReference>